<evidence type="ECO:0000256" key="1">
    <source>
        <dbReference type="ARBA" id="ARBA00004651"/>
    </source>
</evidence>
<dbReference type="SUPFAM" id="SSF116726">
    <property type="entry name" value="TrkA C-terminal domain-like"/>
    <property type="match status" value="1"/>
</dbReference>
<sequence length="352" mass="37907">MERSLQRIILGVSFFITTVIVAVIGYVAAGWALMDAIYMVIITIFGVGYGEVKPLESNSLKVFTILVIIAGVLSVTYIISGVVQSVAAGEIRQALSLKRMSETIANLKGHVIICGYGRIGQLLAQQLQQDGLPFIVVDADPTRVSLGQEQGYLMHLGNATDEPSLESVGIRRARALATVLPDDAANVFITLTARELNSSITILSRGELPSTEKKLRLAGANHVVLPATISAGRMANLLINPAAEDFLAQGEGRKALNQLLSEIDIQLSELPIEAQSSLLGATIRDIETQGKGTFIIVALRRQSGEILVHPTQDTFLAGGDALILMGHQGDLPSVIRRQLVKPELRYRGARVR</sequence>
<gene>
    <name evidence="5" type="ORF">IXB28_14645</name>
</gene>
<keyword evidence="6" id="KW-1185">Reference proteome</keyword>
<dbReference type="InterPro" id="IPR036721">
    <property type="entry name" value="RCK_C_sf"/>
</dbReference>
<dbReference type="InterPro" id="IPR003148">
    <property type="entry name" value="RCK_N"/>
</dbReference>
<dbReference type="Proteomes" id="UP001196661">
    <property type="component" value="Unassembled WGS sequence"/>
</dbReference>
<feature type="domain" description="RCK N-terminal" evidence="3">
    <location>
        <begin position="108"/>
        <end position="225"/>
    </location>
</feature>
<feature type="transmembrane region" description="Helical" evidence="2">
    <location>
        <begin position="7"/>
        <end position="26"/>
    </location>
</feature>
<dbReference type="InterPro" id="IPR013099">
    <property type="entry name" value="K_chnl_dom"/>
</dbReference>
<feature type="transmembrane region" description="Helical" evidence="2">
    <location>
        <begin position="62"/>
        <end position="83"/>
    </location>
</feature>
<dbReference type="PANTHER" id="PTHR43833:SF9">
    <property type="entry name" value="POTASSIUM CHANNEL PROTEIN YUGO-RELATED"/>
    <property type="match status" value="1"/>
</dbReference>
<dbReference type="PROSITE" id="PS51202">
    <property type="entry name" value="RCK_C"/>
    <property type="match status" value="1"/>
</dbReference>
<organism evidence="5 6">
    <name type="scientific">Leptothoe kymatousa TAU-MAC 1615</name>
    <dbReference type="NCBI Taxonomy" id="2364775"/>
    <lineage>
        <taxon>Bacteria</taxon>
        <taxon>Bacillati</taxon>
        <taxon>Cyanobacteriota</taxon>
        <taxon>Cyanophyceae</taxon>
        <taxon>Nodosilineales</taxon>
        <taxon>Cymatolegaceae</taxon>
        <taxon>Leptothoe</taxon>
        <taxon>Leptothoe kymatousa</taxon>
    </lineage>
</organism>
<dbReference type="Gene3D" id="3.40.50.720">
    <property type="entry name" value="NAD(P)-binding Rossmann-like Domain"/>
    <property type="match status" value="1"/>
</dbReference>
<dbReference type="SUPFAM" id="SSF51735">
    <property type="entry name" value="NAD(P)-binding Rossmann-fold domains"/>
    <property type="match status" value="1"/>
</dbReference>
<protein>
    <submittedName>
        <fullName evidence="5">NAD-binding protein</fullName>
    </submittedName>
</protein>
<dbReference type="Pfam" id="PF02254">
    <property type="entry name" value="TrkA_N"/>
    <property type="match status" value="1"/>
</dbReference>
<keyword evidence="2" id="KW-1133">Transmembrane helix</keyword>
<evidence type="ECO:0000259" key="4">
    <source>
        <dbReference type="PROSITE" id="PS51202"/>
    </source>
</evidence>
<proteinExistence type="predicted"/>
<evidence type="ECO:0000259" key="3">
    <source>
        <dbReference type="PROSITE" id="PS51201"/>
    </source>
</evidence>
<name>A0ABS5Y6G4_9CYAN</name>
<keyword evidence="2" id="KW-0812">Transmembrane</keyword>
<feature type="domain" description="RCK C-terminal" evidence="4">
    <location>
        <begin position="254"/>
        <end position="340"/>
    </location>
</feature>
<dbReference type="InterPro" id="IPR006037">
    <property type="entry name" value="RCK_C"/>
</dbReference>
<keyword evidence="2" id="KW-0472">Membrane</keyword>
<evidence type="ECO:0000313" key="5">
    <source>
        <dbReference type="EMBL" id="MBT9313449.1"/>
    </source>
</evidence>
<dbReference type="InterPro" id="IPR036291">
    <property type="entry name" value="NAD(P)-bd_dom_sf"/>
</dbReference>
<dbReference type="Pfam" id="PF07885">
    <property type="entry name" value="Ion_trans_2"/>
    <property type="match status" value="1"/>
</dbReference>
<evidence type="ECO:0000313" key="6">
    <source>
        <dbReference type="Proteomes" id="UP001196661"/>
    </source>
</evidence>
<dbReference type="Pfam" id="PF02080">
    <property type="entry name" value="TrkA_C"/>
    <property type="match status" value="1"/>
</dbReference>
<dbReference type="Gene3D" id="3.30.70.1450">
    <property type="entry name" value="Regulator of K+ conductance, C-terminal domain"/>
    <property type="match status" value="1"/>
</dbReference>
<dbReference type="RefSeq" id="WP_215619341.1">
    <property type="nucleotide sequence ID" value="NZ_JADOER010000013.1"/>
</dbReference>
<feature type="transmembrane region" description="Helical" evidence="2">
    <location>
        <begin position="32"/>
        <end position="50"/>
    </location>
</feature>
<dbReference type="InterPro" id="IPR050721">
    <property type="entry name" value="Trk_Ktr_HKT_K-transport"/>
</dbReference>
<accession>A0ABS5Y6G4</accession>
<dbReference type="Gene3D" id="1.10.287.70">
    <property type="match status" value="1"/>
</dbReference>
<evidence type="ECO:0000256" key="2">
    <source>
        <dbReference type="SAM" id="Phobius"/>
    </source>
</evidence>
<dbReference type="EMBL" id="JADOER010000013">
    <property type="protein sequence ID" value="MBT9313449.1"/>
    <property type="molecule type" value="Genomic_DNA"/>
</dbReference>
<dbReference type="PANTHER" id="PTHR43833">
    <property type="entry name" value="POTASSIUM CHANNEL PROTEIN 2-RELATED-RELATED"/>
    <property type="match status" value="1"/>
</dbReference>
<comment type="caution">
    <text evidence="5">The sequence shown here is derived from an EMBL/GenBank/DDBJ whole genome shotgun (WGS) entry which is preliminary data.</text>
</comment>
<reference evidence="5 6" key="1">
    <citation type="journal article" date="2021" name="Mar. Drugs">
        <title>Genome Reduction and Secondary Metabolism of the Marine Sponge-Associated Cyanobacterium Leptothoe.</title>
        <authorList>
            <person name="Konstantinou D."/>
            <person name="Popin R.V."/>
            <person name="Fewer D.P."/>
            <person name="Sivonen K."/>
            <person name="Gkelis S."/>
        </authorList>
    </citation>
    <scope>NUCLEOTIDE SEQUENCE [LARGE SCALE GENOMIC DNA]</scope>
    <source>
        <strain evidence="5 6">TAU-MAC 1615</strain>
    </source>
</reference>
<dbReference type="PROSITE" id="PS51201">
    <property type="entry name" value="RCK_N"/>
    <property type="match status" value="1"/>
</dbReference>
<comment type="subcellular location">
    <subcellularLocation>
        <location evidence="1">Cell membrane</location>
        <topology evidence="1">Multi-pass membrane protein</topology>
    </subcellularLocation>
</comment>
<dbReference type="SUPFAM" id="SSF81324">
    <property type="entry name" value="Voltage-gated potassium channels"/>
    <property type="match status" value="1"/>
</dbReference>